<protein>
    <submittedName>
        <fullName evidence="2">Uncharacterized protein</fullName>
    </submittedName>
</protein>
<organism evidence="2 3">
    <name type="scientific">Basidiobolus ranarum</name>
    <dbReference type="NCBI Taxonomy" id="34480"/>
    <lineage>
        <taxon>Eukaryota</taxon>
        <taxon>Fungi</taxon>
        <taxon>Fungi incertae sedis</taxon>
        <taxon>Zoopagomycota</taxon>
        <taxon>Entomophthoromycotina</taxon>
        <taxon>Basidiobolomycetes</taxon>
        <taxon>Basidiobolales</taxon>
        <taxon>Basidiobolaceae</taxon>
        <taxon>Basidiobolus</taxon>
    </lineage>
</organism>
<proteinExistence type="predicted"/>
<evidence type="ECO:0000256" key="1">
    <source>
        <dbReference type="SAM" id="SignalP"/>
    </source>
</evidence>
<gene>
    <name evidence="2" type="ORF">K7432_008151</name>
</gene>
<dbReference type="EMBL" id="JASJQH010007314">
    <property type="protein sequence ID" value="KAK9710925.1"/>
    <property type="molecule type" value="Genomic_DNA"/>
</dbReference>
<keyword evidence="3" id="KW-1185">Reference proteome</keyword>
<sequence>MAKLIQFVLALSLLTLFSIQNVLGEIAPRLNAAVFEDGRSIWTFARYTNYTAYSMISGETAQDFKNMLSYTLPDLAYCYDANQKQLFSISDLPVVFTDENSLFLDLGSGDIAHMYIPLGSSKLNIQVYDKTGSPKGQNRVLFDVLTYSVAVSETQPAKILITYYIIEKDNTGSAMYTLLDDSGATVLNSTLIASKVFTVTTDRSYVQSIAASSTADGNFIVNWNAGLNNNGKNNNNLIRAAYIQPGKPITQAFIVAMSNTLGYLRVIKCGTLRAGDGHYCVYEYWGSGAAAVRSYASYITEFSFTGAR</sequence>
<evidence type="ECO:0000313" key="3">
    <source>
        <dbReference type="Proteomes" id="UP001479436"/>
    </source>
</evidence>
<reference evidence="2 3" key="1">
    <citation type="submission" date="2023-04" db="EMBL/GenBank/DDBJ databases">
        <title>Genome of Basidiobolus ranarum AG-B5.</title>
        <authorList>
            <person name="Stajich J.E."/>
            <person name="Carter-House D."/>
            <person name="Gryganskyi A."/>
        </authorList>
    </citation>
    <scope>NUCLEOTIDE SEQUENCE [LARGE SCALE GENOMIC DNA]</scope>
    <source>
        <strain evidence="2 3">AG-B5</strain>
    </source>
</reference>
<name>A0ABR2VZ14_9FUNG</name>
<feature type="chain" id="PRO_5045085922" evidence="1">
    <location>
        <begin position="25"/>
        <end position="308"/>
    </location>
</feature>
<comment type="caution">
    <text evidence="2">The sequence shown here is derived from an EMBL/GenBank/DDBJ whole genome shotgun (WGS) entry which is preliminary data.</text>
</comment>
<evidence type="ECO:0000313" key="2">
    <source>
        <dbReference type="EMBL" id="KAK9710925.1"/>
    </source>
</evidence>
<feature type="signal peptide" evidence="1">
    <location>
        <begin position="1"/>
        <end position="24"/>
    </location>
</feature>
<accession>A0ABR2VZ14</accession>
<dbReference type="Proteomes" id="UP001479436">
    <property type="component" value="Unassembled WGS sequence"/>
</dbReference>
<keyword evidence="1" id="KW-0732">Signal</keyword>